<evidence type="ECO:0000313" key="8">
    <source>
        <dbReference type="Proteomes" id="UP000886595"/>
    </source>
</evidence>
<protein>
    <recommendedName>
        <fullName evidence="6">BHLH domain-containing protein</fullName>
    </recommendedName>
</protein>
<feature type="compositionally biased region" description="Polar residues" evidence="5">
    <location>
        <begin position="252"/>
        <end position="262"/>
    </location>
</feature>
<dbReference type="GO" id="GO:0046983">
    <property type="term" value="F:protein dimerization activity"/>
    <property type="evidence" value="ECO:0007669"/>
    <property type="project" value="InterPro"/>
</dbReference>
<dbReference type="Pfam" id="PF00010">
    <property type="entry name" value="HLH"/>
    <property type="match status" value="1"/>
</dbReference>
<feature type="region of interest" description="Disordered" evidence="5">
    <location>
        <begin position="637"/>
        <end position="656"/>
    </location>
</feature>
<dbReference type="PANTHER" id="PTHR46807:SF8">
    <property type="entry name" value="TRANSCRIPTION FACTOR PIF1-LIKE ISOFORM X2"/>
    <property type="match status" value="1"/>
</dbReference>
<feature type="region of interest" description="Disordered" evidence="5">
    <location>
        <begin position="543"/>
        <end position="621"/>
    </location>
</feature>
<keyword evidence="8" id="KW-1185">Reference proteome</keyword>
<accession>A0A8X7QEC8</accession>
<dbReference type="SUPFAM" id="SSF47459">
    <property type="entry name" value="HLH, helix-loop-helix DNA-binding domain"/>
    <property type="match status" value="1"/>
</dbReference>
<dbReference type="FunFam" id="4.10.280.10:FF:000004">
    <property type="entry name" value="Basic helix-loop-helix transcription factor"/>
    <property type="match status" value="1"/>
</dbReference>
<dbReference type="GO" id="GO:0003700">
    <property type="term" value="F:DNA-binding transcription factor activity"/>
    <property type="evidence" value="ECO:0007669"/>
    <property type="project" value="InterPro"/>
</dbReference>
<dbReference type="GO" id="GO:0005634">
    <property type="term" value="C:nucleus"/>
    <property type="evidence" value="ECO:0007669"/>
    <property type="project" value="UniProtKB-SubCell"/>
</dbReference>
<evidence type="ECO:0000256" key="3">
    <source>
        <dbReference type="ARBA" id="ARBA00023163"/>
    </source>
</evidence>
<dbReference type="AlphaFoldDB" id="A0A8X7QEC8"/>
<evidence type="ECO:0000313" key="7">
    <source>
        <dbReference type="EMBL" id="KAG2267085.1"/>
    </source>
</evidence>
<dbReference type="CDD" id="cd11445">
    <property type="entry name" value="bHLH_AtPIF_like"/>
    <property type="match status" value="1"/>
</dbReference>
<sequence length="656" mass="72044">MNHHHHFVPDFETDDDYVNANTNSSSSNLPRKPIIGEEEDGDLMELLWHNGQVVLQNQRPNTKKQPLSSSAAVKLHNGAPPPPLDHNLFIQEDEMSSWLHCPLGSDDFCTDLFFPAARPPVPSSVRPPEPSSMRPPAPSPVRPPAPSSVKPPVRNFMNFSRLRGDFTGRNGRGESGPSIAKSTVRESAKVNPSATPASSAAREPDLTRRTDGADSRGAGDLGSKSAVDGGGAYTVGHNRKGKAVVTTERTSENLGASSSVASKSEIEPLETIVDERKRKEREEVGSTECRNEEAKQGRGSSSTKRSRAAEVHNLSERKRRDRINERMKALQELIPRCNKSDKASMLDEAIEYMKSLQLQIQMMSMGCGMMPMMYTSMQQYMPHMAMGMGMGVEMGMNRPTPPPPPPFMPFPNMLASQRPLPPQTRMGGYPAVQASDPSRVYGPNQQFDPNSSQAQFSGYMDPFQQFRSLHPSQPPQFQNQAASYPSSSRDLLDGFGETFSYGLGSTLDSQTTSNYGNLYLDGLITPEQHDDRARSYKGVVINGNTGQQNKERDGRDYYGKGKGKMAEAPDSKWVKVAEKGHKRPSNYHGSYRGESEASRSKAGRREDGRNGPLDVGSGAQDVLTRVASGQLRAYQAPSVTHMEAREEGEIKITGED</sequence>
<feature type="compositionally biased region" description="Basic and acidic residues" evidence="5">
    <location>
        <begin position="591"/>
        <end position="609"/>
    </location>
</feature>
<feature type="region of interest" description="Disordered" evidence="5">
    <location>
        <begin position="426"/>
        <end position="489"/>
    </location>
</feature>
<dbReference type="GO" id="GO:0010017">
    <property type="term" value="P:red or far-red light signaling pathway"/>
    <property type="evidence" value="ECO:0007669"/>
    <property type="project" value="UniProtKB-ARBA"/>
</dbReference>
<feature type="region of interest" description="Disordered" evidence="5">
    <location>
        <begin position="120"/>
        <end position="317"/>
    </location>
</feature>
<reference evidence="7 8" key="1">
    <citation type="submission" date="2020-02" db="EMBL/GenBank/DDBJ databases">
        <authorList>
            <person name="Ma Q."/>
            <person name="Huang Y."/>
            <person name="Song X."/>
            <person name="Pei D."/>
        </authorList>
    </citation>
    <scope>NUCLEOTIDE SEQUENCE [LARGE SCALE GENOMIC DNA]</scope>
    <source>
        <strain evidence="7">Sxm20200214</strain>
        <tissue evidence="7">Leaf</tissue>
    </source>
</reference>
<gene>
    <name evidence="7" type="ORF">Bca52824_074164</name>
</gene>
<dbReference type="Proteomes" id="UP000886595">
    <property type="component" value="Unassembled WGS sequence"/>
</dbReference>
<organism evidence="7 8">
    <name type="scientific">Brassica carinata</name>
    <name type="common">Ethiopian mustard</name>
    <name type="synonym">Abyssinian cabbage</name>
    <dbReference type="NCBI Taxonomy" id="52824"/>
    <lineage>
        <taxon>Eukaryota</taxon>
        <taxon>Viridiplantae</taxon>
        <taxon>Streptophyta</taxon>
        <taxon>Embryophyta</taxon>
        <taxon>Tracheophyta</taxon>
        <taxon>Spermatophyta</taxon>
        <taxon>Magnoliopsida</taxon>
        <taxon>eudicotyledons</taxon>
        <taxon>Gunneridae</taxon>
        <taxon>Pentapetalae</taxon>
        <taxon>rosids</taxon>
        <taxon>malvids</taxon>
        <taxon>Brassicales</taxon>
        <taxon>Brassicaceae</taxon>
        <taxon>Brassiceae</taxon>
        <taxon>Brassica</taxon>
    </lineage>
</organism>
<keyword evidence="4" id="KW-0539">Nucleus</keyword>
<evidence type="ECO:0000259" key="6">
    <source>
        <dbReference type="PROSITE" id="PS50888"/>
    </source>
</evidence>
<feature type="compositionally biased region" description="Polar residues" evidence="5">
    <location>
        <begin position="443"/>
        <end position="456"/>
    </location>
</feature>
<evidence type="ECO:0000256" key="5">
    <source>
        <dbReference type="SAM" id="MobiDB-lite"/>
    </source>
</evidence>
<dbReference type="SMART" id="SM00353">
    <property type="entry name" value="HLH"/>
    <property type="match status" value="1"/>
</dbReference>
<dbReference type="InterPro" id="IPR047265">
    <property type="entry name" value="PIF1-like_bHLH"/>
</dbReference>
<dbReference type="EMBL" id="JAAMPC010000014">
    <property type="protein sequence ID" value="KAG2267085.1"/>
    <property type="molecule type" value="Genomic_DNA"/>
</dbReference>
<evidence type="ECO:0000256" key="2">
    <source>
        <dbReference type="ARBA" id="ARBA00023015"/>
    </source>
</evidence>
<comment type="subcellular location">
    <subcellularLocation>
        <location evidence="1">Nucleus</location>
    </subcellularLocation>
</comment>
<feature type="compositionally biased region" description="Basic and acidic residues" evidence="5">
    <location>
        <begin position="202"/>
        <end position="214"/>
    </location>
</feature>
<feature type="compositionally biased region" description="Basic and acidic residues" evidence="5">
    <location>
        <begin position="307"/>
        <end position="317"/>
    </location>
</feature>
<proteinExistence type="predicted"/>
<dbReference type="PROSITE" id="PS50888">
    <property type="entry name" value="BHLH"/>
    <property type="match status" value="1"/>
</dbReference>
<dbReference type="OrthoDB" id="690068at2759"/>
<dbReference type="InterPro" id="IPR044273">
    <property type="entry name" value="PIF3-like"/>
</dbReference>
<keyword evidence="2" id="KW-0805">Transcription regulation</keyword>
<evidence type="ECO:0000256" key="1">
    <source>
        <dbReference type="ARBA" id="ARBA00004123"/>
    </source>
</evidence>
<feature type="compositionally biased region" description="Pro residues" evidence="5">
    <location>
        <begin position="120"/>
        <end position="146"/>
    </location>
</feature>
<dbReference type="InterPro" id="IPR011598">
    <property type="entry name" value="bHLH_dom"/>
</dbReference>
<comment type="caution">
    <text evidence="7">The sequence shown here is derived from an EMBL/GenBank/DDBJ whole genome shotgun (WGS) entry which is preliminary data.</text>
</comment>
<evidence type="ECO:0000256" key="4">
    <source>
        <dbReference type="ARBA" id="ARBA00023242"/>
    </source>
</evidence>
<feature type="compositionally biased region" description="Polar residues" evidence="5">
    <location>
        <begin position="465"/>
        <end position="489"/>
    </location>
</feature>
<dbReference type="InterPro" id="IPR036638">
    <property type="entry name" value="HLH_DNA-bd_sf"/>
</dbReference>
<feature type="compositionally biased region" description="Basic and acidic residues" evidence="5">
    <location>
        <begin position="642"/>
        <end position="656"/>
    </location>
</feature>
<dbReference type="Gene3D" id="4.10.280.10">
    <property type="entry name" value="Helix-loop-helix DNA-binding domain"/>
    <property type="match status" value="1"/>
</dbReference>
<feature type="domain" description="BHLH" evidence="6">
    <location>
        <begin position="307"/>
        <end position="356"/>
    </location>
</feature>
<feature type="compositionally biased region" description="Basic and acidic residues" evidence="5">
    <location>
        <begin position="549"/>
        <end position="579"/>
    </location>
</feature>
<name>A0A8X7QEC8_BRACI</name>
<keyword evidence="3" id="KW-0804">Transcription</keyword>
<feature type="compositionally biased region" description="Basic and acidic residues" evidence="5">
    <location>
        <begin position="273"/>
        <end position="296"/>
    </location>
</feature>
<dbReference type="PANTHER" id="PTHR46807">
    <property type="entry name" value="TRANSCRIPTION FACTOR PIF3"/>
    <property type="match status" value="1"/>
</dbReference>